<feature type="domain" description="PPM-type phosphatase" evidence="2">
    <location>
        <begin position="55"/>
        <end position="319"/>
    </location>
</feature>
<dbReference type="Proteomes" id="UP001255856">
    <property type="component" value="Unassembled WGS sequence"/>
</dbReference>
<proteinExistence type="predicted"/>
<dbReference type="Pfam" id="PF00481">
    <property type="entry name" value="PP2C"/>
    <property type="match status" value="1"/>
</dbReference>
<dbReference type="SUPFAM" id="SSF81606">
    <property type="entry name" value="PP2C-like"/>
    <property type="match status" value="1"/>
</dbReference>
<accession>A0AAD9MI03</accession>
<feature type="compositionally biased region" description="Basic and acidic residues" evidence="1">
    <location>
        <begin position="687"/>
        <end position="702"/>
    </location>
</feature>
<dbReference type="Gene3D" id="3.60.40.10">
    <property type="entry name" value="PPM-type phosphatase domain"/>
    <property type="match status" value="1"/>
</dbReference>
<gene>
    <name evidence="3" type="ORF">QBZ16_003070</name>
</gene>
<dbReference type="GO" id="GO:0004722">
    <property type="term" value="F:protein serine/threonine phosphatase activity"/>
    <property type="evidence" value="ECO:0007669"/>
    <property type="project" value="InterPro"/>
</dbReference>
<comment type="caution">
    <text evidence="3">The sequence shown here is derived from an EMBL/GenBank/DDBJ whole genome shotgun (WGS) entry which is preliminary data.</text>
</comment>
<feature type="compositionally biased region" description="Low complexity" evidence="1">
    <location>
        <begin position="531"/>
        <end position="550"/>
    </location>
</feature>
<dbReference type="PROSITE" id="PS51746">
    <property type="entry name" value="PPM_2"/>
    <property type="match status" value="1"/>
</dbReference>
<evidence type="ECO:0000259" key="2">
    <source>
        <dbReference type="PROSITE" id="PS51746"/>
    </source>
</evidence>
<evidence type="ECO:0000256" key="1">
    <source>
        <dbReference type="SAM" id="MobiDB-lite"/>
    </source>
</evidence>
<dbReference type="SMART" id="SM00332">
    <property type="entry name" value="PP2Cc"/>
    <property type="match status" value="1"/>
</dbReference>
<reference evidence="3" key="1">
    <citation type="submission" date="2021-01" db="EMBL/GenBank/DDBJ databases">
        <authorList>
            <person name="Eckstrom K.M.E."/>
        </authorList>
    </citation>
    <scope>NUCLEOTIDE SEQUENCE</scope>
    <source>
        <strain evidence="3">UVCC 0001</strain>
    </source>
</reference>
<feature type="region of interest" description="Disordered" evidence="1">
    <location>
        <begin position="440"/>
        <end position="459"/>
    </location>
</feature>
<feature type="compositionally biased region" description="Polar residues" evidence="1">
    <location>
        <begin position="48"/>
        <end position="61"/>
    </location>
</feature>
<dbReference type="CDD" id="cd00143">
    <property type="entry name" value="PP2Cc"/>
    <property type="match status" value="1"/>
</dbReference>
<sequence>MIANGQPGLGPDCGPTGPVVTAHKAEGIHRGEDVAIVEVGRPWPGASDPSNAGSLDSSSTAPEAGSRPTHYSLLAVFDGHNGNMAAQLAGQKTLGLLEDRLPWSAPPAEDDESEQAVAWRGAVQRALVETLVELNWLFAGHGMTAGCTATLVVQVGWLLTVANVGDSRALLDWGADVLLLTEDHRVASHKGERRRLEAVNARIAPIHVSGQGPAASADDGIGPLRVWPGGLCLSRAIGDFDVGKSILPFPHVKQVRAPREGARLILASDGLWDAFEADRRVATLARGWLPETAPTKLINTVISVHDRLRDDTTVVVVDLLPPGTASFQEVCAPHSMMAAVRRGGARVVQADARRRPKPVCRVLADADTAAVVGLMTPGWDGPGVGATWYDREIGEELRRVTEAAWVEWRRAAACRYKGLYIPEPEESSRWRRGERLLDKADAGDEAAAEEPVGSPMQRSVSTFFRQSVATDQSDYAMRFGHYKTAARPRPIAAAAAAPRGEGSGSGTSTRVRTSYLEDAVADEGSARAGVRYAPSPERSAASSARGSDPSVRVRGFGAAAKELAGEGDAEVADEAALEGVLQRVASDNPRVHMGREDSLREVAPVTSALRAPGNGHAPGTVRFADRSEEILQPVRVVRRGSGLATPQPAPAALADPGSGSVASLSPAWDNPAGGVSPEILSTPDLDMDGRASKHRQQEVEST</sequence>
<organism evidence="3 4">
    <name type="scientific">Prototheca wickerhamii</name>
    <dbReference type="NCBI Taxonomy" id="3111"/>
    <lineage>
        <taxon>Eukaryota</taxon>
        <taxon>Viridiplantae</taxon>
        <taxon>Chlorophyta</taxon>
        <taxon>core chlorophytes</taxon>
        <taxon>Trebouxiophyceae</taxon>
        <taxon>Chlorellales</taxon>
        <taxon>Chlorellaceae</taxon>
        <taxon>Prototheca</taxon>
    </lineage>
</organism>
<protein>
    <recommendedName>
        <fullName evidence="2">PPM-type phosphatase domain-containing protein</fullName>
    </recommendedName>
</protein>
<dbReference type="InterPro" id="IPR015655">
    <property type="entry name" value="PP2C"/>
</dbReference>
<dbReference type="EMBL" id="JASFZW010000003">
    <property type="protein sequence ID" value="KAK2079379.1"/>
    <property type="molecule type" value="Genomic_DNA"/>
</dbReference>
<feature type="compositionally biased region" description="Low complexity" evidence="1">
    <location>
        <begin position="644"/>
        <end position="656"/>
    </location>
</feature>
<name>A0AAD9MI03_PROWI</name>
<keyword evidence="4" id="KW-1185">Reference proteome</keyword>
<evidence type="ECO:0000313" key="4">
    <source>
        <dbReference type="Proteomes" id="UP001255856"/>
    </source>
</evidence>
<dbReference type="PANTHER" id="PTHR47992">
    <property type="entry name" value="PROTEIN PHOSPHATASE"/>
    <property type="match status" value="1"/>
</dbReference>
<evidence type="ECO:0000313" key="3">
    <source>
        <dbReference type="EMBL" id="KAK2079379.1"/>
    </source>
</evidence>
<feature type="region of interest" description="Disordered" evidence="1">
    <location>
        <begin position="527"/>
        <end position="551"/>
    </location>
</feature>
<dbReference type="InterPro" id="IPR036457">
    <property type="entry name" value="PPM-type-like_dom_sf"/>
</dbReference>
<feature type="region of interest" description="Disordered" evidence="1">
    <location>
        <begin position="40"/>
        <end position="66"/>
    </location>
</feature>
<dbReference type="InterPro" id="IPR001932">
    <property type="entry name" value="PPM-type_phosphatase-like_dom"/>
</dbReference>
<dbReference type="AlphaFoldDB" id="A0AAD9MI03"/>
<feature type="region of interest" description="Disordered" evidence="1">
    <location>
        <begin position="641"/>
        <end position="702"/>
    </location>
</feature>